<feature type="compositionally biased region" description="Basic and acidic residues" evidence="1">
    <location>
        <begin position="45"/>
        <end position="60"/>
    </location>
</feature>
<dbReference type="EMBL" id="SOPW01000005">
    <property type="protein sequence ID" value="TFB22783.1"/>
    <property type="molecule type" value="Genomic_DNA"/>
</dbReference>
<evidence type="ECO:0000313" key="3">
    <source>
        <dbReference type="EMBL" id="TFB22783.1"/>
    </source>
</evidence>
<gene>
    <name evidence="3" type="ORF">E3U55_05980</name>
</gene>
<protein>
    <recommendedName>
        <fullName evidence="2">YtkA-like domain-containing protein</fullName>
    </recommendedName>
</protein>
<organism evidence="3 4">
    <name type="scientific">Filobacillus milosensis</name>
    <dbReference type="NCBI Taxonomy" id="94137"/>
    <lineage>
        <taxon>Bacteria</taxon>
        <taxon>Bacillati</taxon>
        <taxon>Bacillota</taxon>
        <taxon>Bacilli</taxon>
        <taxon>Bacillales</taxon>
        <taxon>Bacillaceae</taxon>
        <taxon>Filobacillus</taxon>
    </lineage>
</organism>
<proteinExistence type="predicted"/>
<keyword evidence="4" id="KW-1185">Reference proteome</keyword>
<accession>A0A4Y8IQ12</accession>
<sequence length="164" mass="18517">MLKLIIETVSVNKGVQMMKKLFFFLLIGLLTLLVACGDDEGQSSDNKEDENKEGEMNHEDMENDSLTPVEVEVLTEDQVSLSEVTLEAKVTHGGEPVEEADEVMFEVWKKGDKENSKKVEGTYTEDGIYEASFNFEEAGTYEMYAHVTAVSQHVMPKHEFEVKE</sequence>
<dbReference type="OrthoDB" id="2679563at2"/>
<dbReference type="InterPro" id="IPR013783">
    <property type="entry name" value="Ig-like_fold"/>
</dbReference>
<evidence type="ECO:0000313" key="4">
    <source>
        <dbReference type="Proteomes" id="UP000297975"/>
    </source>
</evidence>
<comment type="caution">
    <text evidence="3">The sequence shown here is derived from an EMBL/GenBank/DDBJ whole genome shotgun (WGS) entry which is preliminary data.</text>
</comment>
<evidence type="ECO:0000259" key="2">
    <source>
        <dbReference type="Pfam" id="PF13115"/>
    </source>
</evidence>
<dbReference type="Pfam" id="PF13115">
    <property type="entry name" value="YtkA"/>
    <property type="match status" value="1"/>
</dbReference>
<feature type="region of interest" description="Disordered" evidence="1">
    <location>
        <begin position="39"/>
        <end position="65"/>
    </location>
</feature>
<dbReference type="Gene3D" id="2.60.40.10">
    <property type="entry name" value="Immunoglobulins"/>
    <property type="match status" value="1"/>
</dbReference>
<reference evidence="3 4" key="1">
    <citation type="submission" date="2019-03" db="EMBL/GenBank/DDBJ databases">
        <authorList>
            <person name="He R.-H."/>
        </authorList>
    </citation>
    <scope>NUCLEOTIDE SEQUENCE [LARGE SCALE GENOMIC DNA]</scope>
    <source>
        <strain evidence="4">SH 714</strain>
    </source>
</reference>
<name>A0A4Y8IQ12_9BACI</name>
<dbReference type="AlphaFoldDB" id="A0A4Y8IQ12"/>
<feature type="domain" description="YtkA-like" evidence="2">
    <location>
        <begin position="66"/>
        <end position="146"/>
    </location>
</feature>
<dbReference type="Proteomes" id="UP000297975">
    <property type="component" value="Unassembled WGS sequence"/>
</dbReference>
<dbReference type="InterPro" id="IPR032693">
    <property type="entry name" value="YtkA-like_dom"/>
</dbReference>
<evidence type="ECO:0000256" key="1">
    <source>
        <dbReference type="SAM" id="MobiDB-lite"/>
    </source>
</evidence>